<dbReference type="Gene3D" id="3.40.630.10">
    <property type="entry name" value="Zn peptidases"/>
    <property type="match status" value="1"/>
</dbReference>
<dbReference type="Proteomes" id="UP000797356">
    <property type="component" value="Chromosome 10"/>
</dbReference>
<comment type="function">
    <text evidence="1">Hydrolyzes certain amino acid conjugates of the plant growth regulator indole-3-acetic acid (IAA).</text>
</comment>
<sequence>MDPPLSLLHLPFSFLFLPSLLLLLLLSPQPLLSSPKQTYDGYDAAELLRLAEEEKGWLVAVRREIHEHPELRFQEHNTSALIRSQLDRLGIPYSFPFAGTGVVAQVGSGSPPIVALRADMDALPLQEMVEWEHKSKVDGVMHACGHDSHVAMLLGAAKLLNIRKHNLKSVYLENRRLAVLVPIASRLQGGVKVKAIESAGTSDGPLLDLSLGKIPKLLLWGSLPLVIRVSSRPGHRAQ</sequence>
<comment type="caution">
    <text evidence="3">The sequence shown here is derived from an EMBL/GenBank/DDBJ whole genome shotgun (WGS) entry which is preliminary data.</text>
</comment>
<accession>A0A8K0ILI6</accession>
<evidence type="ECO:0000256" key="1">
    <source>
        <dbReference type="ARBA" id="ARBA00003007"/>
    </source>
</evidence>
<keyword evidence="2" id="KW-0732">Signal</keyword>
<dbReference type="PANTHER" id="PTHR11014:SF140">
    <property type="entry name" value="IAA-AMINO ACID HYDROLASE ILR1-LIKE 3"/>
    <property type="match status" value="1"/>
</dbReference>
<dbReference type="InterPro" id="IPR002933">
    <property type="entry name" value="Peptidase_M20"/>
</dbReference>
<feature type="chain" id="PRO_5035467636" evidence="2">
    <location>
        <begin position="34"/>
        <end position="238"/>
    </location>
</feature>
<reference evidence="3" key="1">
    <citation type="journal article" date="2017" name="Gigascience">
        <title>The genome draft of coconut (Cocos nucifera).</title>
        <authorList>
            <person name="Xiao Y."/>
            <person name="Xu P."/>
            <person name="Fan H."/>
            <person name="Baudouin L."/>
            <person name="Xia W."/>
            <person name="Bocs S."/>
            <person name="Xu J."/>
            <person name="Li Q."/>
            <person name="Guo A."/>
            <person name="Zhou L."/>
            <person name="Li J."/>
            <person name="Wu Y."/>
            <person name="Ma Z."/>
            <person name="Armero A."/>
            <person name="Issali A.E."/>
            <person name="Liu N."/>
            <person name="Peng M."/>
            <person name="Yang Y."/>
        </authorList>
    </citation>
    <scope>NUCLEOTIDE SEQUENCE</scope>
    <source>
        <tissue evidence="3">Spear leaf of Hainan Tall coconut</tissue>
    </source>
</reference>
<keyword evidence="3" id="KW-0378">Hydrolase</keyword>
<organism evidence="3 4">
    <name type="scientific">Cocos nucifera</name>
    <name type="common">Coconut palm</name>
    <dbReference type="NCBI Taxonomy" id="13894"/>
    <lineage>
        <taxon>Eukaryota</taxon>
        <taxon>Viridiplantae</taxon>
        <taxon>Streptophyta</taxon>
        <taxon>Embryophyta</taxon>
        <taxon>Tracheophyta</taxon>
        <taxon>Spermatophyta</taxon>
        <taxon>Magnoliopsida</taxon>
        <taxon>Liliopsida</taxon>
        <taxon>Arecaceae</taxon>
        <taxon>Arecoideae</taxon>
        <taxon>Cocoseae</taxon>
        <taxon>Attaleinae</taxon>
        <taxon>Cocos</taxon>
    </lineage>
</organism>
<evidence type="ECO:0000313" key="3">
    <source>
        <dbReference type="EMBL" id="KAG1362421.1"/>
    </source>
</evidence>
<dbReference type="SUPFAM" id="SSF53187">
    <property type="entry name" value="Zn-dependent exopeptidases"/>
    <property type="match status" value="1"/>
</dbReference>
<dbReference type="InterPro" id="IPR017439">
    <property type="entry name" value="Amidohydrolase"/>
</dbReference>
<reference evidence="3" key="2">
    <citation type="submission" date="2019-07" db="EMBL/GenBank/DDBJ databases">
        <authorList>
            <person name="Yang Y."/>
            <person name="Bocs S."/>
            <person name="Baudouin L."/>
        </authorList>
    </citation>
    <scope>NUCLEOTIDE SEQUENCE</scope>
    <source>
        <tissue evidence="3">Spear leaf of Hainan Tall coconut</tissue>
    </source>
</reference>
<dbReference type="EMBL" id="CM017881">
    <property type="protein sequence ID" value="KAG1362421.1"/>
    <property type="molecule type" value="Genomic_DNA"/>
</dbReference>
<evidence type="ECO:0000313" key="4">
    <source>
        <dbReference type="Proteomes" id="UP000797356"/>
    </source>
</evidence>
<dbReference type="PANTHER" id="PTHR11014">
    <property type="entry name" value="PEPTIDASE M20 FAMILY MEMBER"/>
    <property type="match status" value="1"/>
</dbReference>
<name>A0A8K0ILI6_COCNU</name>
<keyword evidence="4" id="KW-1185">Reference proteome</keyword>
<proteinExistence type="predicted"/>
<dbReference type="OrthoDB" id="6119954at2759"/>
<dbReference type="GO" id="GO:0016787">
    <property type="term" value="F:hydrolase activity"/>
    <property type="evidence" value="ECO:0007669"/>
    <property type="project" value="UniProtKB-KW"/>
</dbReference>
<dbReference type="AlphaFoldDB" id="A0A8K0ILI6"/>
<feature type="signal peptide" evidence="2">
    <location>
        <begin position="1"/>
        <end position="33"/>
    </location>
</feature>
<evidence type="ECO:0000256" key="2">
    <source>
        <dbReference type="SAM" id="SignalP"/>
    </source>
</evidence>
<dbReference type="Pfam" id="PF01546">
    <property type="entry name" value="Peptidase_M20"/>
    <property type="match status" value="1"/>
</dbReference>
<gene>
    <name evidence="3" type="ORF">COCNU_10G006400</name>
</gene>
<protein>
    <submittedName>
        <fullName evidence="3">Putative IAA-amino acid hydrolase ILR1-like 1</fullName>
    </submittedName>
</protein>